<comment type="caution">
    <text evidence="2">The sequence shown here is derived from an EMBL/GenBank/DDBJ whole genome shotgun (WGS) entry which is preliminary data.</text>
</comment>
<protein>
    <submittedName>
        <fullName evidence="2">Uncharacterized protein</fullName>
    </submittedName>
</protein>
<evidence type="ECO:0000256" key="1">
    <source>
        <dbReference type="SAM" id="Phobius"/>
    </source>
</evidence>
<proteinExistence type="predicted"/>
<evidence type="ECO:0000313" key="2">
    <source>
        <dbReference type="EMBL" id="KKL86577.1"/>
    </source>
</evidence>
<sequence length="52" mass="5774">MRFIIRGLNTIAWITLSIIAIGIVICYVTDHKLTIIHNENPPAIESIEKNGG</sequence>
<dbReference type="EMBL" id="LAZR01021074">
    <property type="protein sequence ID" value="KKL86577.1"/>
    <property type="molecule type" value="Genomic_DNA"/>
</dbReference>
<name>A0A0F9IGT0_9ZZZZ</name>
<gene>
    <name evidence="2" type="ORF">LCGC14_1943300</name>
</gene>
<keyword evidence="1" id="KW-0812">Transmembrane</keyword>
<dbReference type="AlphaFoldDB" id="A0A0F9IGT0"/>
<keyword evidence="1" id="KW-1133">Transmembrane helix</keyword>
<feature type="transmembrane region" description="Helical" evidence="1">
    <location>
        <begin position="12"/>
        <end position="29"/>
    </location>
</feature>
<accession>A0A0F9IGT0</accession>
<organism evidence="2">
    <name type="scientific">marine sediment metagenome</name>
    <dbReference type="NCBI Taxonomy" id="412755"/>
    <lineage>
        <taxon>unclassified sequences</taxon>
        <taxon>metagenomes</taxon>
        <taxon>ecological metagenomes</taxon>
    </lineage>
</organism>
<keyword evidence="1" id="KW-0472">Membrane</keyword>
<reference evidence="2" key="1">
    <citation type="journal article" date="2015" name="Nature">
        <title>Complex archaea that bridge the gap between prokaryotes and eukaryotes.</title>
        <authorList>
            <person name="Spang A."/>
            <person name="Saw J.H."/>
            <person name="Jorgensen S.L."/>
            <person name="Zaremba-Niedzwiedzka K."/>
            <person name="Martijn J."/>
            <person name="Lind A.E."/>
            <person name="van Eijk R."/>
            <person name="Schleper C."/>
            <person name="Guy L."/>
            <person name="Ettema T.J."/>
        </authorList>
    </citation>
    <scope>NUCLEOTIDE SEQUENCE</scope>
</reference>